<reference evidence="7 8" key="1">
    <citation type="journal article" date="2011" name="Stand. Genomic Sci.">
        <title>Complete genome sequence of Weeksella virosa type strain (9751).</title>
        <authorList>
            <person name="Lang E."/>
            <person name="Teshima H."/>
            <person name="Lucas S."/>
            <person name="Lapidus A."/>
            <person name="Hammon N."/>
            <person name="Deshpande S."/>
            <person name="Nolan M."/>
            <person name="Cheng J.F."/>
            <person name="Pitluck S."/>
            <person name="Liolios K."/>
            <person name="Pagani I."/>
            <person name="Mikhailova N."/>
            <person name="Ivanova N."/>
            <person name="Mavromatis K."/>
            <person name="Pati A."/>
            <person name="Tapia R."/>
            <person name="Han C."/>
            <person name="Goodwin L."/>
            <person name="Chen A."/>
            <person name="Palaniappan K."/>
            <person name="Land M."/>
            <person name="Hauser L."/>
            <person name="Chang Y.J."/>
            <person name="Jeffries C.D."/>
            <person name="Brambilla E.M."/>
            <person name="Kopitz M."/>
            <person name="Rohde M."/>
            <person name="Goker M."/>
            <person name="Tindall B.J."/>
            <person name="Detter J.C."/>
            <person name="Woyke T."/>
            <person name="Bristow J."/>
            <person name="Eisen J.A."/>
            <person name="Markowitz V."/>
            <person name="Hugenholtz P."/>
            <person name="Klenk H.P."/>
            <person name="Kyrpides N.C."/>
        </authorList>
    </citation>
    <scope>NUCLEOTIDE SEQUENCE [LARGE SCALE GENOMIC DNA]</scope>
    <source>
        <strain evidence="8">ATCC 43766 / DSM 16922 / JCM 21250 / NBRC 16016 / NCTC 11634 / CL345/78</strain>
    </source>
</reference>
<dbReference type="eggNOG" id="COG1322">
    <property type="taxonomic scope" value="Bacteria"/>
</dbReference>
<comment type="function">
    <text evidence="1">Involved in DNA recombination.</text>
</comment>
<evidence type="ECO:0000313" key="8">
    <source>
        <dbReference type="Proteomes" id="UP000008641"/>
    </source>
</evidence>
<sequence length="496" mass="58315">MKSLEIILFILLTCSILVLLLTFFTWKKNYLSPKEYQSLKDDIKTSEIENSYLKEKINELENSINSLNNLHNNLINKNIENKLQAENLKTKVGNYLEQIDRLQIDLYEKEEQLDWLKKEKLLWITEKSTLEAEKKSLHEKQIEQQKYFEELQQKAKLEFEQLAQKILEDKSVKFKNENFQSLETLLKPFQEEISSFRQKVNETYDKESKERFSLSDRIKELVQQTNLVSEQANNLVNALKGQTKQQGNWGEMILERILEQSGLVRDREYFVQQTINDEYGKQLRPDVLIQLPDERIIIVDSKVSLNAYERFCSTEDVEEQQNQLNLHVLAIKKHIQDLSEKSYDDLTQSLDFVMMFLPIEPAYLLAMQSDHELWRYAYEKRILLVSPTNLIASLKLIADLWKKDLQNKNAIEIVNQGTKLHDKFVNFIQDLEDIGKALGASQNAYENAFKKLSTGRGNLINQVDRMRKLGVKTKKQLPDYLLENDDKVNEIEHKNS</sequence>
<name>F0P102_WEEVC</name>
<evidence type="ECO:0000256" key="2">
    <source>
        <dbReference type="ARBA" id="ARBA00009840"/>
    </source>
</evidence>
<evidence type="ECO:0000256" key="1">
    <source>
        <dbReference type="ARBA" id="ARBA00003416"/>
    </source>
</evidence>
<proteinExistence type="inferred from homology"/>
<reference evidence="8" key="2">
    <citation type="journal article" date="2011" name="Stand. Genomic Sci.">
        <title>Complete genome sequence of Weeksella virosa type strain (9751T).</title>
        <authorList>
            <person name="Lang E."/>
            <person name="Teshima H."/>
            <person name="Lucas S."/>
            <person name="Lapidus A."/>
            <person name="Hammon N."/>
            <person name="Deshpande S."/>
            <person name="Nolan M."/>
            <person name="Cheng J."/>
            <person name="Pitluck S."/>
            <person name="Liolios K."/>
            <person name="Pagani I."/>
            <person name="Mikhailova N."/>
            <person name="Ivanova N."/>
            <person name="Mavromatis K."/>
            <person name="Pati A."/>
            <person name="Tapia R."/>
            <person name="Han C."/>
            <person name="Goodwin L."/>
            <person name="Chen A."/>
            <person name="Palaniappan K."/>
            <person name="Land M."/>
            <person name="Hauser L."/>
            <person name="Chang Y."/>
            <person name="Jeffries C."/>
            <person name="Brambilla E."/>
            <person name="Kopitz M."/>
            <person name="Rohde M."/>
            <person name="Goker M."/>
            <person name="Tindall B."/>
            <person name="Detter J."/>
            <person name="Woyke T."/>
            <person name="Bristow J."/>
            <person name="Eisen J."/>
            <person name="Markowitz V."/>
            <person name="Hugenholtz P."/>
            <person name="Klenk H."/>
            <person name="Kyrpides N."/>
        </authorList>
    </citation>
    <scope>NUCLEOTIDE SEQUENCE [LARGE SCALE GENOMIC DNA]</scope>
    <source>
        <strain evidence="8">ATCC 43766 / DSM 16922 / JCM 21250 / NBRC 16016 / NCTC 11634 / CL345/78</strain>
    </source>
</reference>
<dbReference type="AlphaFoldDB" id="F0P102"/>
<evidence type="ECO:0000256" key="6">
    <source>
        <dbReference type="SAM" id="Phobius"/>
    </source>
</evidence>
<dbReference type="PANTHER" id="PTHR30563:SF0">
    <property type="entry name" value="DNA RECOMBINATION PROTEIN RMUC"/>
    <property type="match status" value="1"/>
</dbReference>
<dbReference type="STRING" id="865938.Weevi_1901"/>
<gene>
    <name evidence="7" type="ordered locus">Weevi_1901</name>
</gene>
<dbReference type="HOGENOM" id="CLU_024057_0_0_10"/>
<feature type="transmembrane region" description="Helical" evidence="6">
    <location>
        <begin position="6"/>
        <end position="26"/>
    </location>
</feature>
<evidence type="ECO:0000256" key="4">
    <source>
        <dbReference type="ARBA" id="ARBA00023172"/>
    </source>
</evidence>
<dbReference type="RefSeq" id="WP_013598975.1">
    <property type="nucleotide sequence ID" value="NC_015144.1"/>
</dbReference>
<evidence type="ECO:0000256" key="3">
    <source>
        <dbReference type="ARBA" id="ARBA00023054"/>
    </source>
</evidence>
<dbReference type="KEGG" id="wvi:Weevi_1901"/>
<keyword evidence="6" id="KW-1133">Transmembrane helix</keyword>
<comment type="similarity">
    <text evidence="2">Belongs to the RmuC family.</text>
</comment>
<feature type="coiled-coil region" evidence="5">
    <location>
        <begin position="43"/>
        <end position="119"/>
    </location>
</feature>
<evidence type="ECO:0000256" key="5">
    <source>
        <dbReference type="SAM" id="Coils"/>
    </source>
</evidence>
<keyword evidence="3 5" id="KW-0175">Coiled coil</keyword>
<accession>F0P102</accession>
<keyword evidence="8" id="KW-1185">Reference proteome</keyword>
<dbReference type="InterPro" id="IPR003798">
    <property type="entry name" value="DNA_recombination_RmuC"/>
</dbReference>
<dbReference type="Proteomes" id="UP000008641">
    <property type="component" value="Chromosome"/>
</dbReference>
<keyword evidence="6" id="KW-0472">Membrane</keyword>
<dbReference type="EMBL" id="CP002455">
    <property type="protein sequence ID" value="ADX68586.1"/>
    <property type="molecule type" value="Genomic_DNA"/>
</dbReference>
<dbReference type="PANTHER" id="PTHR30563">
    <property type="entry name" value="DNA RECOMBINATION PROTEIN RMUC"/>
    <property type="match status" value="1"/>
</dbReference>
<keyword evidence="6" id="KW-0812">Transmembrane</keyword>
<evidence type="ECO:0000313" key="7">
    <source>
        <dbReference type="EMBL" id="ADX68586.1"/>
    </source>
</evidence>
<keyword evidence="4" id="KW-0233">DNA recombination</keyword>
<protein>
    <submittedName>
        <fullName evidence="7">RmuC-domain protein</fullName>
    </submittedName>
</protein>
<dbReference type="GO" id="GO:0006310">
    <property type="term" value="P:DNA recombination"/>
    <property type="evidence" value="ECO:0007669"/>
    <property type="project" value="UniProtKB-KW"/>
</dbReference>
<dbReference type="OrthoDB" id="370725at2"/>
<dbReference type="Pfam" id="PF02646">
    <property type="entry name" value="RmuC"/>
    <property type="match status" value="1"/>
</dbReference>
<organism evidence="7 8">
    <name type="scientific">Weeksella virosa (strain ATCC 43766 / DSM 16922 / JCM 21250 / CCUG 30538 / CDC 9751 / IAM 14551 / NBRC 16016 / NCTC 11634 / CL345/78)</name>
    <dbReference type="NCBI Taxonomy" id="865938"/>
    <lineage>
        <taxon>Bacteria</taxon>
        <taxon>Pseudomonadati</taxon>
        <taxon>Bacteroidota</taxon>
        <taxon>Flavobacteriia</taxon>
        <taxon>Flavobacteriales</taxon>
        <taxon>Weeksellaceae</taxon>
        <taxon>Weeksella</taxon>
    </lineage>
</organism>